<dbReference type="InterPro" id="IPR002078">
    <property type="entry name" value="Sigma_54_int"/>
</dbReference>
<reference evidence="8" key="2">
    <citation type="submission" date="2020-01" db="EMBL/GenBank/DDBJ databases">
        <authorList>
            <person name="Hornung B."/>
        </authorList>
    </citation>
    <scope>NUCLEOTIDE SEQUENCE</scope>
    <source>
        <strain evidence="8">PacBioINE</strain>
    </source>
</reference>
<feature type="domain" description="Sigma-54 factor interaction" evidence="4">
    <location>
        <begin position="1"/>
        <end position="206"/>
    </location>
</feature>
<dbReference type="InterPro" id="IPR011608">
    <property type="entry name" value="PRD"/>
</dbReference>
<dbReference type="Gene3D" id="3.40.50.510">
    <property type="entry name" value="Phosphotransferase system, mannose-type IIA component"/>
    <property type="match status" value="1"/>
</dbReference>
<dbReference type="SUPFAM" id="SSF52540">
    <property type="entry name" value="P-loop containing nucleoside triphosphate hydrolases"/>
    <property type="match status" value="1"/>
</dbReference>
<dbReference type="InterPro" id="IPR036634">
    <property type="entry name" value="PRD_sf"/>
</dbReference>
<dbReference type="Pfam" id="PF03610">
    <property type="entry name" value="EIIA-man"/>
    <property type="match status" value="1"/>
</dbReference>
<evidence type="ECO:0000259" key="7">
    <source>
        <dbReference type="PROSITE" id="PS51372"/>
    </source>
</evidence>
<evidence type="ECO:0000313" key="8">
    <source>
        <dbReference type="EMBL" id="CAA7600889.1"/>
    </source>
</evidence>
<dbReference type="GO" id="GO:0009401">
    <property type="term" value="P:phosphoenolpyruvate-dependent sugar phosphotransferase system"/>
    <property type="evidence" value="ECO:0007669"/>
    <property type="project" value="InterPro"/>
</dbReference>
<dbReference type="SUPFAM" id="SSF53062">
    <property type="entry name" value="PTS system fructose IIA component-like"/>
    <property type="match status" value="1"/>
</dbReference>
<evidence type="ECO:0000259" key="4">
    <source>
        <dbReference type="PROSITE" id="PS50045"/>
    </source>
</evidence>
<dbReference type="EC" id="2.7.1.-" evidence="9"/>
<dbReference type="SUPFAM" id="SSF55804">
    <property type="entry name" value="Phoshotransferase/anion transport protein"/>
    <property type="match status" value="1"/>
</dbReference>
<dbReference type="InterPro" id="IPR016152">
    <property type="entry name" value="PTrfase/Anion_transptr"/>
</dbReference>
<dbReference type="Pfam" id="PF00158">
    <property type="entry name" value="Sigma54_activat"/>
    <property type="match status" value="1"/>
</dbReference>
<dbReference type="CDD" id="cd00211">
    <property type="entry name" value="PTS_IIA_fru"/>
    <property type="match status" value="1"/>
</dbReference>
<evidence type="ECO:0000259" key="6">
    <source>
        <dbReference type="PROSITE" id="PS51096"/>
    </source>
</evidence>
<dbReference type="PANTHER" id="PTHR32071">
    <property type="entry name" value="TRANSCRIPTIONAL REGULATORY PROTEIN"/>
    <property type="match status" value="1"/>
</dbReference>
<dbReference type="Proteomes" id="UP001071230">
    <property type="component" value="Unassembled WGS sequence"/>
</dbReference>
<dbReference type="Gene3D" id="3.40.930.10">
    <property type="entry name" value="Mannitol-specific EII, Chain A"/>
    <property type="match status" value="1"/>
</dbReference>
<evidence type="ECO:0000256" key="2">
    <source>
        <dbReference type="ARBA" id="ARBA00022741"/>
    </source>
</evidence>
<evidence type="ECO:0000313" key="10">
    <source>
        <dbReference type="Proteomes" id="UP001071230"/>
    </source>
</evidence>
<dbReference type="PANTHER" id="PTHR32071:SF38">
    <property type="entry name" value="PSP OPERON TRANSCRIPTIONAL ACTIVATOR"/>
    <property type="match status" value="1"/>
</dbReference>
<organism evidence="8">
    <name type="scientific">Acididesulfobacillus acetoxydans</name>
    <dbReference type="NCBI Taxonomy" id="1561005"/>
    <lineage>
        <taxon>Bacteria</taxon>
        <taxon>Bacillati</taxon>
        <taxon>Bacillota</taxon>
        <taxon>Clostridia</taxon>
        <taxon>Eubacteriales</taxon>
        <taxon>Peptococcaceae</taxon>
        <taxon>Acididesulfobacillus</taxon>
    </lineage>
</organism>
<feature type="domain" description="PRD" evidence="7">
    <location>
        <begin position="331"/>
        <end position="433"/>
    </location>
</feature>
<dbReference type="EMBL" id="LR746496">
    <property type="protein sequence ID" value="CAA7600889.1"/>
    <property type="molecule type" value="Genomic_DNA"/>
</dbReference>
<evidence type="ECO:0000313" key="9">
    <source>
        <dbReference type="EMBL" id="CEJ08295.1"/>
    </source>
</evidence>
<dbReference type="GO" id="GO:0016020">
    <property type="term" value="C:membrane"/>
    <property type="evidence" value="ECO:0007669"/>
    <property type="project" value="InterPro"/>
</dbReference>
<evidence type="ECO:0000256" key="3">
    <source>
        <dbReference type="ARBA" id="ARBA00022840"/>
    </source>
</evidence>
<dbReference type="Pfam" id="PF00874">
    <property type="entry name" value="PRD"/>
    <property type="match status" value="1"/>
</dbReference>
<feature type="domain" description="PTS EIIA type-4" evidence="6">
    <location>
        <begin position="436"/>
        <end position="569"/>
    </location>
</feature>
<keyword evidence="1 9" id="KW-0808">Transferase</keyword>
<dbReference type="PROSITE" id="PS51096">
    <property type="entry name" value="PTS_EIIA_TYPE_4"/>
    <property type="match status" value="1"/>
</dbReference>
<keyword evidence="3" id="KW-0067">ATP-binding</keyword>
<dbReference type="GO" id="GO:0016740">
    <property type="term" value="F:transferase activity"/>
    <property type="evidence" value="ECO:0007669"/>
    <property type="project" value="UniProtKB-KW"/>
</dbReference>
<dbReference type="GO" id="GO:0005524">
    <property type="term" value="F:ATP binding"/>
    <property type="evidence" value="ECO:0007669"/>
    <property type="project" value="UniProtKB-KW"/>
</dbReference>
<dbReference type="Gene3D" id="1.10.1790.10">
    <property type="entry name" value="PRD domain"/>
    <property type="match status" value="1"/>
</dbReference>
<dbReference type="CDD" id="cd00009">
    <property type="entry name" value="AAA"/>
    <property type="match status" value="1"/>
</dbReference>
<dbReference type="PROSITE" id="PS51372">
    <property type="entry name" value="PRD_2"/>
    <property type="match status" value="1"/>
</dbReference>
<dbReference type="Gene3D" id="3.40.50.300">
    <property type="entry name" value="P-loop containing nucleotide triphosphate hydrolases"/>
    <property type="match status" value="1"/>
</dbReference>
<dbReference type="InterPro" id="IPR002178">
    <property type="entry name" value="PTS_EIIA_type-2_dom"/>
</dbReference>
<dbReference type="InterPro" id="IPR036662">
    <property type="entry name" value="PTS_EIIA_man-typ_sf"/>
</dbReference>
<evidence type="ECO:0000259" key="5">
    <source>
        <dbReference type="PROSITE" id="PS51094"/>
    </source>
</evidence>
<accession>A0A8S0W7K9</accession>
<keyword evidence="10" id="KW-1185">Reference proteome</keyword>
<dbReference type="InterPro" id="IPR027417">
    <property type="entry name" value="P-loop_NTPase"/>
</dbReference>
<dbReference type="InterPro" id="IPR004701">
    <property type="entry name" value="PTS_EIIA_man-typ"/>
</dbReference>
<proteinExistence type="predicted"/>
<dbReference type="KEGG" id="aacx:DEACI_1542"/>
<name>A0A8S0W7K9_9FIRM</name>
<dbReference type="GO" id="GO:0006355">
    <property type="term" value="P:regulation of DNA-templated transcription"/>
    <property type="evidence" value="ECO:0007669"/>
    <property type="project" value="InterPro"/>
</dbReference>
<dbReference type="AlphaFoldDB" id="A0A8S0W7K9"/>
<dbReference type="PROSITE" id="PS50045">
    <property type="entry name" value="SIGMA54_INTERACT_4"/>
    <property type="match status" value="1"/>
</dbReference>
<keyword evidence="2" id="KW-0547">Nucleotide-binding</keyword>
<feature type="domain" description="PTS EIIA type-2" evidence="5">
    <location>
        <begin position="666"/>
        <end position="803"/>
    </location>
</feature>
<protein>
    <submittedName>
        <fullName evidence="8">RNA polymerase sigma factor 54 interaction domain protein</fullName>
    </submittedName>
    <submittedName>
        <fullName evidence="9">Transcriptional regulatory protein LevR</fullName>
        <ecNumber evidence="9">2.7.1.-</ecNumber>
    </submittedName>
</protein>
<dbReference type="SUPFAM" id="SSF63520">
    <property type="entry name" value="PTS-regulatory domain, PRD"/>
    <property type="match status" value="1"/>
</dbReference>
<dbReference type="Proteomes" id="UP000836597">
    <property type="component" value="Chromosome"/>
</dbReference>
<dbReference type="PROSITE" id="PS51094">
    <property type="entry name" value="PTS_EIIA_TYPE_2"/>
    <property type="match status" value="1"/>
</dbReference>
<dbReference type="Pfam" id="PF00359">
    <property type="entry name" value="PTS_EIIA_2"/>
    <property type="match status" value="1"/>
</dbReference>
<evidence type="ECO:0000256" key="1">
    <source>
        <dbReference type="ARBA" id="ARBA00022679"/>
    </source>
</evidence>
<reference evidence="9" key="1">
    <citation type="submission" date="2014-11" db="EMBL/GenBank/DDBJ databases">
        <authorList>
            <person name="Hornung B.V."/>
        </authorList>
    </citation>
    <scope>NUCLEOTIDE SEQUENCE</scope>
    <source>
        <strain evidence="9">INE</strain>
    </source>
</reference>
<dbReference type="EMBL" id="CDGJ01000079">
    <property type="protein sequence ID" value="CEJ08295.1"/>
    <property type="molecule type" value="Genomic_DNA"/>
</dbReference>
<sequence length="807" mass="88829">MHRVCLVFQGNLDKAMFEFAQANGRITMRGRFILFNCADYRENPQLLISQLFGVAKGAYTGANYDKAGLVEQADGSMLFLDEVHCLPPNGQEILYQLIDHGTFHRLGESDLPRKAQVMIVAATTEDIDSSLLLPFRRRIPMVIYLPSLKQRPIAERMEFLQKVLAEEATRIGMPIRIKADALRAFLLYECQGNLGGLMGDVQVTCARSYVPIVSKGDRIMSIGVHSLPSHVASGLLRTFEKRRELDGLVLGDQEINPGEQPIKPLVKDIYVMPNEIYEYIEHRYGELVAKGLKQENIDKVLYDDLEERLNAFVQHLKIDTWEEPQANLTTIVDSQVVRAATSMVTVAKDNLGAVDERLLYCLATHLAATIDRIKEGRSLPGFQLPSQDYIRELETAKKMVAAAEKELALELPREEIDYVAIYLHSVYGGKENGQPRVGVVVLSHGKVAGAMAEVANRLLGVNHARAVEMALDESPEAALARARQVVLDSDEGRGVLILADMGSLVSFGSLITETTGIATRVIERTDTLAVIDAVRRAMLPRASLDEIVTGLPGIKSLTPIANRSSPRGILAVCITGEGTALRIKDLIQKAIPDLLILTEGLISPEALSRVSERYDLAAVVGTVDPGLPGVPFIPFEEVLAGPGTVRLRLLIGDTETSKSMIPRLKRILDTALLLPRISVESKEKILKIMADLMISHGYASAGYLESVIKREAFGPAIFSPHFAVPHAADPTLVRRSGVAVAVLKEPLPWGEGLTIDIVCMLALTVSDVEVVRELSNLANRPELLEKLYRAKSKEELLQVLSDRRLHL</sequence>
<gene>
    <name evidence="8" type="ORF">DEACI_1542</name>
    <name evidence="9" type="ORF">DEACI_2771</name>
</gene>